<reference evidence="1" key="1">
    <citation type="submission" date="2023-04" db="EMBL/GenBank/DDBJ databases">
        <title>Draft Genome sequencing of Naganishia species isolated from polar environments using Oxford Nanopore Technology.</title>
        <authorList>
            <person name="Leo P."/>
            <person name="Venkateswaran K."/>
        </authorList>
    </citation>
    <scope>NUCLEOTIDE SEQUENCE</scope>
    <source>
        <strain evidence="1">MNA-CCFEE 5423</strain>
    </source>
</reference>
<evidence type="ECO:0000313" key="1">
    <source>
        <dbReference type="EMBL" id="KAJ9091544.1"/>
    </source>
</evidence>
<dbReference type="EMBL" id="JASBWT010000050">
    <property type="protein sequence ID" value="KAJ9091544.1"/>
    <property type="molecule type" value="Genomic_DNA"/>
</dbReference>
<keyword evidence="2" id="KW-1185">Reference proteome</keyword>
<name>A0ACC2UXT2_9TREE</name>
<accession>A0ACC2UXT2</accession>
<proteinExistence type="predicted"/>
<evidence type="ECO:0000313" key="2">
    <source>
        <dbReference type="Proteomes" id="UP001227268"/>
    </source>
</evidence>
<sequence>MSAILVDHHIEDLPSIYAHQEDTHTSRRKSFCRSFSTPMTQQSICQPVVLHRPRSSSPIATHWSMSRARHALLESCWGSGSISRAAVAMGMADTCAVKERWHVTTRDTSQPAGGGEKRSWYEMDDEVESEPESSPSTPVFARHSGLATTRQSPRCITLMSTLVIALALAALAFTTFFHPTFGDSISKLPVSSTDVKASFGEEGRFHRFLHFDELFGHSDDDGLVGISTEGNRELRKRGFSSSVLKDQRAIISDSEILSASLDFSHIDLTTRIKTRWNPWDAGRFGSSNTEDDVAINHRRALGKAEERLMRRREAMARGKTPQRRR</sequence>
<dbReference type="Proteomes" id="UP001227268">
    <property type="component" value="Unassembled WGS sequence"/>
</dbReference>
<organism evidence="1 2">
    <name type="scientific">Naganishia friedmannii</name>
    <dbReference type="NCBI Taxonomy" id="89922"/>
    <lineage>
        <taxon>Eukaryota</taxon>
        <taxon>Fungi</taxon>
        <taxon>Dikarya</taxon>
        <taxon>Basidiomycota</taxon>
        <taxon>Agaricomycotina</taxon>
        <taxon>Tremellomycetes</taxon>
        <taxon>Filobasidiales</taxon>
        <taxon>Filobasidiaceae</taxon>
        <taxon>Naganishia</taxon>
    </lineage>
</organism>
<comment type="caution">
    <text evidence="1">The sequence shown here is derived from an EMBL/GenBank/DDBJ whole genome shotgun (WGS) entry which is preliminary data.</text>
</comment>
<gene>
    <name evidence="1" type="ORF">QFC21_007169</name>
</gene>
<protein>
    <submittedName>
        <fullName evidence="1">Uncharacterized protein</fullName>
    </submittedName>
</protein>